<name>A0ABY0ER21_CLOTA</name>
<dbReference type="Pfam" id="PF17910">
    <property type="entry name" value="FeoB_Cyto"/>
    <property type="match status" value="1"/>
</dbReference>
<evidence type="ECO:0000256" key="4">
    <source>
        <dbReference type="ARBA" id="ARBA00022475"/>
    </source>
</evidence>
<dbReference type="Pfam" id="PF07670">
    <property type="entry name" value="Gate"/>
    <property type="match status" value="2"/>
</dbReference>
<dbReference type="Proteomes" id="UP000290273">
    <property type="component" value="Unassembled WGS sequence"/>
</dbReference>
<dbReference type="CDD" id="cd01879">
    <property type="entry name" value="FeoB"/>
    <property type="match status" value="1"/>
</dbReference>
<dbReference type="PANTHER" id="PTHR43185:SF2">
    <property type="entry name" value="FERROUS IRON TRANSPORT PROTEIN B"/>
    <property type="match status" value="1"/>
</dbReference>
<feature type="transmembrane region" description="Helical" evidence="11">
    <location>
        <begin position="632"/>
        <end position="654"/>
    </location>
</feature>
<evidence type="ECO:0000256" key="1">
    <source>
        <dbReference type="ARBA" id="ARBA00003926"/>
    </source>
</evidence>
<dbReference type="SUPFAM" id="SSF52540">
    <property type="entry name" value="P-loop containing nucleoside triphosphate hydrolases"/>
    <property type="match status" value="1"/>
</dbReference>
<keyword evidence="11" id="KW-0408">Iron</keyword>
<keyword evidence="5 11" id="KW-0812">Transmembrane</keyword>
<comment type="function">
    <text evidence="1 11">Probable transporter of a GTP-driven Fe(2+) uptake system.</text>
</comment>
<dbReference type="InterPro" id="IPR050860">
    <property type="entry name" value="FeoB_GTPase"/>
</dbReference>
<dbReference type="PANTHER" id="PTHR43185">
    <property type="entry name" value="FERROUS IRON TRANSPORT PROTEIN B"/>
    <property type="match status" value="1"/>
</dbReference>
<feature type="transmembrane region" description="Helical" evidence="11">
    <location>
        <begin position="541"/>
        <end position="562"/>
    </location>
</feature>
<evidence type="ECO:0000256" key="10">
    <source>
        <dbReference type="NCBIfam" id="TIGR00437"/>
    </source>
</evidence>
<comment type="subcellular location">
    <subcellularLocation>
        <location evidence="2 11">Cell membrane</location>
        <topology evidence="2 11">Multi-pass membrane protein</topology>
    </subcellularLocation>
</comment>
<keyword evidence="9 11" id="KW-0472">Membrane</keyword>
<dbReference type="InterPro" id="IPR011642">
    <property type="entry name" value="Gate_dom"/>
</dbReference>
<dbReference type="InterPro" id="IPR011640">
    <property type="entry name" value="Fe2_transport_prot_B_C"/>
</dbReference>
<dbReference type="EMBL" id="QMAU01000020">
    <property type="protein sequence ID" value="RXI57589.1"/>
    <property type="molecule type" value="Genomic_DNA"/>
</dbReference>
<dbReference type="InterPro" id="IPR030389">
    <property type="entry name" value="G_FEOB_dom"/>
</dbReference>
<feature type="transmembrane region" description="Helical" evidence="11">
    <location>
        <begin position="458"/>
        <end position="474"/>
    </location>
</feature>
<dbReference type="Pfam" id="PF07664">
    <property type="entry name" value="FeoB_C"/>
    <property type="match status" value="1"/>
</dbReference>
<keyword evidence="11" id="KW-0406">Ion transport</keyword>
<keyword evidence="8 11" id="KW-0342">GTP-binding</keyword>
<keyword evidence="11" id="KW-0410">Iron transport</keyword>
<organism evidence="13 14">
    <name type="scientific">Clostridium tetani</name>
    <dbReference type="NCBI Taxonomy" id="1513"/>
    <lineage>
        <taxon>Bacteria</taxon>
        <taxon>Bacillati</taxon>
        <taxon>Bacillota</taxon>
        <taxon>Clostridia</taxon>
        <taxon>Eubacteriales</taxon>
        <taxon>Clostridiaceae</taxon>
        <taxon>Clostridium</taxon>
    </lineage>
</organism>
<comment type="caution">
    <text evidence="13">The sequence shown here is derived from an EMBL/GenBank/DDBJ whole genome shotgun (WGS) entry which is preliminary data.</text>
</comment>
<protein>
    <recommendedName>
        <fullName evidence="10 11">Ferrous iron transport protein B</fullName>
    </recommendedName>
</protein>
<dbReference type="Gene3D" id="3.40.50.300">
    <property type="entry name" value="P-loop containing nucleotide triphosphate hydrolases"/>
    <property type="match status" value="1"/>
</dbReference>
<evidence type="ECO:0000256" key="9">
    <source>
        <dbReference type="ARBA" id="ARBA00023136"/>
    </source>
</evidence>
<evidence type="ECO:0000313" key="14">
    <source>
        <dbReference type="Proteomes" id="UP000290273"/>
    </source>
</evidence>
<dbReference type="PROSITE" id="PS51711">
    <property type="entry name" value="G_FEOB"/>
    <property type="match status" value="1"/>
</dbReference>
<evidence type="ECO:0000256" key="2">
    <source>
        <dbReference type="ARBA" id="ARBA00004651"/>
    </source>
</evidence>
<proteinExistence type="inferred from homology"/>
<keyword evidence="6" id="KW-0547">Nucleotide-binding</keyword>
<dbReference type="Gene3D" id="1.10.287.1770">
    <property type="match status" value="1"/>
</dbReference>
<feature type="domain" description="FeoB-type G" evidence="12">
    <location>
        <begin position="26"/>
        <end position="188"/>
    </location>
</feature>
<reference evidence="13 14" key="1">
    <citation type="submission" date="2018-06" db="EMBL/GenBank/DDBJ databases">
        <title>Genome conservation of Clostridium tetani.</title>
        <authorList>
            <person name="Bruggemann H."/>
            <person name="Popoff M.R."/>
        </authorList>
    </citation>
    <scope>NUCLEOTIDE SEQUENCE [LARGE SCALE GENOMIC DNA]</scope>
    <source>
        <strain evidence="13 14">63.05</strain>
    </source>
</reference>
<evidence type="ECO:0000256" key="7">
    <source>
        <dbReference type="ARBA" id="ARBA00022989"/>
    </source>
</evidence>
<keyword evidence="3 11" id="KW-0813">Transport</keyword>
<evidence type="ECO:0000256" key="11">
    <source>
        <dbReference type="RuleBase" id="RU362098"/>
    </source>
</evidence>
<feature type="transmembrane region" description="Helical" evidence="11">
    <location>
        <begin position="306"/>
        <end position="323"/>
    </location>
</feature>
<keyword evidence="4" id="KW-1003">Cell membrane</keyword>
<evidence type="ECO:0000259" key="12">
    <source>
        <dbReference type="PROSITE" id="PS51711"/>
    </source>
</evidence>
<dbReference type="InterPro" id="IPR003373">
    <property type="entry name" value="Fe2_transport_prot-B"/>
</dbReference>
<dbReference type="NCBIfam" id="TIGR00437">
    <property type="entry name" value="feoB"/>
    <property type="match status" value="1"/>
</dbReference>
<keyword evidence="7 11" id="KW-1133">Transmembrane helix</keyword>
<feature type="transmembrane region" description="Helical" evidence="11">
    <location>
        <begin position="480"/>
        <end position="500"/>
    </location>
</feature>
<evidence type="ECO:0000256" key="5">
    <source>
        <dbReference type="ARBA" id="ARBA00022692"/>
    </source>
</evidence>
<evidence type="ECO:0000256" key="6">
    <source>
        <dbReference type="ARBA" id="ARBA00022741"/>
    </source>
</evidence>
<accession>A0ABY0ER21</accession>
<evidence type="ECO:0000313" key="13">
    <source>
        <dbReference type="EMBL" id="RXI57589.1"/>
    </source>
</evidence>
<feature type="transmembrane region" description="Helical" evidence="11">
    <location>
        <begin position="674"/>
        <end position="698"/>
    </location>
</feature>
<dbReference type="InterPro" id="IPR041069">
    <property type="entry name" value="FeoB_Cyto"/>
</dbReference>
<evidence type="ECO:0000256" key="3">
    <source>
        <dbReference type="ARBA" id="ARBA00022448"/>
    </source>
</evidence>
<comment type="caution">
    <text evidence="11">Lacks conserved residue(s) required for the propagation of feature annotation.</text>
</comment>
<sequence>MANINHLSNINALSQMLGNKVNPSEDIVIALAGNPNTGKSTLFNTLTGLKQHTGNWTGKTVTTALGNYKFKDKNFVLVDLPGTYSLLSSSVEEEIARDFICFANPNATVVVTDSTCLERNLNLVLQVLEITDKVVVCVNLIDEAERKKIRVDIDKLSNLLGVPVVATNARNGKGLEDLMDAIYKVSYEKIKSNPIKIVYNDDIEKRIESLENKIDEFNNSSLSNRWIALKLLDENKNILNSMNKYLNFDYNLLSLNRKEDKDLRDDIVLTMISIAENISKEVVTFENDSYNEFDRKIDDILTSKKFGIPVMIALLALTFWITIEGANVPSEMLANIFNNLEKKLTAFFMSRGLEKLHGPLILGVYRTLGWVISVMLPPMAIFFPLFTLLEDLGYLPRVAFNLDNFFKKACAHGKQALTMCMGFGCNAAGVIGCRIIDSPRERLIAIITNTFVPCNGRFPILISITMIFIASNFAGSFNGVIAALTVTFVIILGIIATLLSSRLLSKTLLKGEPSSFTLELPPYRKPKVGQILVRSILDRTFFVLARAIIVAAPAGLILWFFANTYVGDNSVLQICANFLNPFAQAIGMDGYILLAFILGLPANEIVIPIIIMSYMSAGALIEFQSLSTLRELLIANGWTIVTAINVMIFTLMHFPCGTTLLTIRKETGSLKWTLVSFLLPTLFGIIVCFLVTQTFALFL</sequence>
<evidence type="ECO:0000256" key="8">
    <source>
        <dbReference type="ARBA" id="ARBA00023134"/>
    </source>
</evidence>
<dbReference type="InterPro" id="IPR027417">
    <property type="entry name" value="P-loop_NTPase"/>
</dbReference>
<feature type="transmembrane region" description="Helical" evidence="11">
    <location>
        <begin position="368"/>
        <end position="389"/>
    </location>
</feature>
<dbReference type="RefSeq" id="WP_039260594.1">
    <property type="nucleotide sequence ID" value="NZ_JSWD01000015.1"/>
</dbReference>
<dbReference type="Pfam" id="PF02421">
    <property type="entry name" value="FeoB_N"/>
    <property type="match status" value="1"/>
</dbReference>
<comment type="similarity">
    <text evidence="11">Belongs to the TRAFAC class TrmE-Era-EngA-EngB-Septin-like GTPase superfamily. FeoB GTPase (TC 9.A.8) family.</text>
</comment>
<gene>
    <name evidence="13" type="primary">feoB</name>
    <name evidence="13" type="ORF">DP131_04685</name>
</gene>